<name>A0A0E3MRR5_KLEPN</name>
<evidence type="ECO:0000259" key="2">
    <source>
        <dbReference type="Pfam" id="PF01464"/>
    </source>
</evidence>
<dbReference type="Gene3D" id="1.10.530.10">
    <property type="match status" value="1"/>
</dbReference>
<feature type="domain" description="Transglycosylase SLT" evidence="2">
    <location>
        <begin position="21"/>
        <end position="138"/>
    </location>
</feature>
<reference evidence="3" key="1">
    <citation type="submission" date="2014-11" db="EMBL/GenBank/DDBJ databases">
        <title>Molecular Dissection of F12 Plasmids Harboring blaKPC-2 From Clinicl Klebsiella pneumonia.</title>
        <authorList>
            <person name="Jiang X."/>
            <person name="Zhang Y."/>
            <person name="Shen P."/>
            <person name="Tang Y."/>
            <person name="Liang W."/>
            <person name="Li G."/>
        </authorList>
    </citation>
    <scope>NUCLEOTIDE SEQUENCE</scope>
    <source>
        <strain evidence="3">HS08204</strain>
        <plasmid evidence="3">pHS08204</plasmid>
    </source>
</reference>
<dbReference type="InterPro" id="IPR023346">
    <property type="entry name" value="Lysozyme-like_dom_sf"/>
</dbReference>
<dbReference type="InterPro" id="IPR008258">
    <property type="entry name" value="Transglycosylase_SLT_dom_1"/>
</dbReference>
<proteinExistence type="predicted"/>
<dbReference type="AlphaFoldDB" id="A0A0E3MRR5"/>
<sequence>MKGVAFGIILSLIPLSSMAADCFDMAGRDYKIDPDLLRAISWQESRFKIDAIGRNPVTGYGSGLMQIDSQHFNELSRYGIKPDHLLSDACLNIYTGAYYLAQAFKKWGVSWDTVGAYNAGFKKTPRQAARRYEYAKKIHYYYTAIKASKRTSSKDQKIAMN</sequence>
<organism evidence="3">
    <name type="scientific">Klebsiella pneumoniae subsp. pneumoniae</name>
    <dbReference type="NCBI Taxonomy" id="72407"/>
    <lineage>
        <taxon>Bacteria</taxon>
        <taxon>Pseudomonadati</taxon>
        <taxon>Pseudomonadota</taxon>
        <taxon>Gammaproteobacteria</taxon>
        <taxon>Enterobacterales</taxon>
        <taxon>Enterobacteriaceae</taxon>
        <taxon>Klebsiella/Raoultella group</taxon>
        <taxon>Klebsiella</taxon>
        <taxon>Klebsiella pneumoniae complex</taxon>
    </lineage>
</organism>
<geneLocation type="plasmid" evidence="3">
    <name>pHS08204</name>
</geneLocation>
<feature type="signal peptide" evidence="1">
    <location>
        <begin position="1"/>
        <end position="19"/>
    </location>
</feature>
<keyword evidence="1" id="KW-0732">Signal</keyword>
<dbReference type="CDD" id="cd13400">
    <property type="entry name" value="LT_IagB-like"/>
    <property type="match status" value="1"/>
</dbReference>
<protein>
    <submittedName>
        <fullName evidence="3">YgfA</fullName>
    </submittedName>
</protein>
<dbReference type="RefSeq" id="WP_022631514.1">
    <property type="nucleotide sequence ID" value="NZ_JAGTIY010000107.1"/>
</dbReference>
<dbReference type="EMBL" id="KP125893">
    <property type="protein sequence ID" value="AKA86904.1"/>
    <property type="molecule type" value="Genomic_DNA"/>
</dbReference>
<accession>A0A0E3MRR5</accession>
<evidence type="ECO:0000313" key="3">
    <source>
        <dbReference type="EMBL" id="AKA86904.1"/>
    </source>
</evidence>
<dbReference type="SUPFAM" id="SSF53955">
    <property type="entry name" value="Lysozyme-like"/>
    <property type="match status" value="1"/>
</dbReference>
<keyword evidence="3" id="KW-0614">Plasmid</keyword>
<feature type="chain" id="PRO_5002411807" evidence="1">
    <location>
        <begin position="20"/>
        <end position="161"/>
    </location>
</feature>
<gene>
    <name evidence="3" type="primary">YgfA</name>
</gene>
<dbReference type="Pfam" id="PF01464">
    <property type="entry name" value="SLT"/>
    <property type="match status" value="1"/>
</dbReference>
<evidence type="ECO:0000256" key="1">
    <source>
        <dbReference type="SAM" id="SignalP"/>
    </source>
</evidence>